<proteinExistence type="predicted"/>
<accession>A0A0F6T9M5</accession>
<gene>
    <name evidence="6" type="ORF">UL81_01470</name>
</gene>
<organism evidence="6 7">
    <name type="scientific">Corynebacterium camporealensis</name>
    <dbReference type="NCBI Taxonomy" id="161896"/>
    <lineage>
        <taxon>Bacteria</taxon>
        <taxon>Bacillati</taxon>
        <taxon>Actinomycetota</taxon>
        <taxon>Actinomycetes</taxon>
        <taxon>Mycobacteriales</taxon>
        <taxon>Corynebacteriaceae</taxon>
        <taxon>Corynebacterium</taxon>
    </lineage>
</organism>
<keyword evidence="7" id="KW-1185">Reference proteome</keyword>
<dbReference type="Pfam" id="PF01098">
    <property type="entry name" value="FTSW_RODA_SPOVE"/>
    <property type="match status" value="1"/>
</dbReference>
<evidence type="ECO:0000313" key="6">
    <source>
        <dbReference type="EMBL" id="AKE38279.1"/>
    </source>
</evidence>
<evidence type="ECO:0000256" key="3">
    <source>
        <dbReference type="ARBA" id="ARBA00022960"/>
    </source>
</evidence>
<dbReference type="PANTHER" id="PTHR30474">
    <property type="entry name" value="CELL CYCLE PROTEIN"/>
    <property type="match status" value="1"/>
</dbReference>
<dbReference type="PANTHER" id="PTHR30474:SF3">
    <property type="entry name" value="PEPTIDOGLYCAN GLYCOSYLTRANSFERASE RODA"/>
    <property type="match status" value="1"/>
</dbReference>
<keyword evidence="3" id="KW-0133">Cell shape</keyword>
<dbReference type="GO" id="GO:0008360">
    <property type="term" value="P:regulation of cell shape"/>
    <property type="evidence" value="ECO:0007669"/>
    <property type="project" value="UniProtKB-KW"/>
</dbReference>
<dbReference type="GO" id="GO:0015648">
    <property type="term" value="F:lipid-linked peptidoglycan transporter activity"/>
    <property type="evidence" value="ECO:0007669"/>
    <property type="project" value="TreeGrafter"/>
</dbReference>
<evidence type="ECO:0000313" key="7">
    <source>
        <dbReference type="Proteomes" id="UP000033566"/>
    </source>
</evidence>
<dbReference type="InterPro" id="IPR001182">
    <property type="entry name" value="FtsW/RodA"/>
</dbReference>
<dbReference type="PATRIC" id="fig|161896.4.peg.291"/>
<evidence type="ECO:0000256" key="1">
    <source>
        <dbReference type="ARBA" id="ARBA00004141"/>
    </source>
</evidence>
<keyword evidence="4" id="KW-1133">Transmembrane helix</keyword>
<dbReference type="GO" id="GO:0005886">
    <property type="term" value="C:plasma membrane"/>
    <property type="evidence" value="ECO:0007669"/>
    <property type="project" value="TreeGrafter"/>
</dbReference>
<dbReference type="AlphaFoldDB" id="A0A0F6T9M5"/>
<keyword evidence="2" id="KW-0812">Transmembrane</keyword>
<dbReference type="GO" id="GO:0051301">
    <property type="term" value="P:cell division"/>
    <property type="evidence" value="ECO:0007669"/>
    <property type="project" value="InterPro"/>
</dbReference>
<keyword evidence="5" id="KW-0472">Membrane</keyword>
<protein>
    <submittedName>
        <fullName evidence="6">Cell cycle protein</fullName>
    </submittedName>
</protein>
<reference evidence="6 7" key="1">
    <citation type="journal article" date="2015" name="Genome Announc.">
        <title>Complete Genome Sequence of Corynebacterium camporealensis DSM 44610, Isolated from the Milk of a Manchega Sheep with Subclinical Mastitis.</title>
        <authorList>
            <person name="Ruckert C."/>
            <person name="Albersmeier A."/>
            <person name="Winkler A."/>
            <person name="Tauch A."/>
        </authorList>
    </citation>
    <scope>NUCLEOTIDE SEQUENCE [LARGE SCALE GENOMIC DNA]</scope>
    <source>
        <strain evidence="6 7">DSM 44610</strain>
    </source>
</reference>
<evidence type="ECO:0000256" key="5">
    <source>
        <dbReference type="ARBA" id="ARBA00023136"/>
    </source>
</evidence>
<dbReference type="Proteomes" id="UP000033566">
    <property type="component" value="Chromosome"/>
</dbReference>
<dbReference type="EMBL" id="CP011311">
    <property type="protein sequence ID" value="AKE38279.1"/>
    <property type="molecule type" value="Genomic_DNA"/>
</dbReference>
<dbReference type="GO" id="GO:0032153">
    <property type="term" value="C:cell division site"/>
    <property type="evidence" value="ECO:0007669"/>
    <property type="project" value="TreeGrafter"/>
</dbReference>
<comment type="subcellular location">
    <subcellularLocation>
        <location evidence="1">Membrane</location>
        <topology evidence="1">Multi-pass membrane protein</topology>
    </subcellularLocation>
</comment>
<dbReference type="KEGG" id="ccj:UL81_01470"/>
<sequence length="212" mass="23166">MLELAPARPREARLLCLVALIVVAGSLLVELARDDSELGWPAFRVPVILCGLGLVVYVALCFLAPKADQVIFPAAFLLNGIGLVMLRRLDVALDFSLAKRHLLWTIVGLGLLVAVLVVVREHRVLQRYSYLLGLAGLIFLAAPLVSPQPVESDARIWIKIGSFSVQLGEFAKVLLVIFFAMLISQKRAFFAVAGKRFLGLVFHACAILPRLG</sequence>
<dbReference type="HOGENOM" id="CLU_1298056_0_0_11"/>
<name>A0A0F6T9M5_9CORY</name>
<evidence type="ECO:0000256" key="2">
    <source>
        <dbReference type="ARBA" id="ARBA00022692"/>
    </source>
</evidence>
<evidence type="ECO:0000256" key="4">
    <source>
        <dbReference type="ARBA" id="ARBA00022989"/>
    </source>
</evidence>
<dbReference type="STRING" id="161896.UL81_01470"/>